<protein>
    <submittedName>
        <fullName evidence="1">Uncharacterized protein</fullName>
    </submittedName>
</protein>
<evidence type="ECO:0000313" key="2">
    <source>
        <dbReference type="Proteomes" id="UP000276133"/>
    </source>
</evidence>
<sequence length="13" mass="1543">MIVLIYHKPLQTS</sequence>
<proteinExistence type="predicted"/>
<dbReference type="EMBL" id="REGN01000459">
    <property type="protein sequence ID" value="RNA41784.1"/>
    <property type="molecule type" value="Genomic_DNA"/>
</dbReference>
<evidence type="ECO:0000313" key="1">
    <source>
        <dbReference type="EMBL" id="RNA41784.1"/>
    </source>
</evidence>
<gene>
    <name evidence="1" type="ORF">BpHYR1_040794</name>
</gene>
<comment type="caution">
    <text evidence="1">The sequence shown here is derived from an EMBL/GenBank/DDBJ whole genome shotgun (WGS) entry which is preliminary data.</text>
</comment>
<dbReference type="Proteomes" id="UP000276133">
    <property type="component" value="Unassembled WGS sequence"/>
</dbReference>
<accession>A0A3M7T172</accession>
<organism evidence="1 2">
    <name type="scientific">Brachionus plicatilis</name>
    <name type="common">Marine rotifer</name>
    <name type="synonym">Brachionus muelleri</name>
    <dbReference type="NCBI Taxonomy" id="10195"/>
    <lineage>
        <taxon>Eukaryota</taxon>
        <taxon>Metazoa</taxon>
        <taxon>Spiralia</taxon>
        <taxon>Gnathifera</taxon>
        <taxon>Rotifera</taxon>
        <taxon>Eurotatoria</taxon>
        <taxon>Monogononta</taxon>
        <taxon>Pseudotrocha</taxon>
        <taxon>Ploima</taxon>
        <taxon>Brachionidae</taxon>
        <taxon>Brachionus</taxon>
    </lineage>
</organism>
<keyword evidence="2" id="KW-1185">Reference proteome</keyword>
<name>A0A3M7T172_BRAPC</name>
<reference evidence="1 2" key="1">
    <citation type="journal article" date="2018" name="Sci. Rep.">
        <title>Genomic signatures of local adaptation to the degree of environmental predictability in rotifers.</title>
        <authorList>
            <person name="Franch-Gras L."/>
            <person name="Hahn C."/>
            <person name="Garcia-Roger E.M."/>
            <person name="Carmona M.J."/>
            <person name="Serra M."/>
            <person name="Gomez A."/>
        </authorList>
    </citation>
    <scope>NUCLEOTIDE SEQUENCE [LARGE SCALE GENOMIC DNA]</scope>
    <source>
        <strain evidence="1">HYR1</strain>
    </source>
</reference>